<evidence type="ECO:0000313" key="5">
    <source>
        <dbReference type="EMBL" id="BDV34830.1"/>
    </source>
</evidence>
<evidence type="ECO:0000256" key="1">
    <source>
        <dbReference type="ARBA" id="ARBA00010688"/>
    </source>
</evidence>
<gene>
    <name evidence="5" type="ORF">SS37A_23590</name>
</gene>
<accession>A0ABM8EA01</accession>
<dbReference type="SUPFAM" id="SSF53613">
    <property type="entry name" value="Ribokinase-like"/>
    <property type="match status" value="1"/>
</dbReference>
<keyword evidence="3 5" id="KW-0418">Kinase</keyword>
<dbReference type="PROSITE" id="PS00583">
    <property type="entry name" value="PFKB_KINASES_1"/>
    <property type="match status" value="1"/>
</dbReference>
<evidence type="ECO:0000256" key="2">
    <source>
        <dbReference type="ARBA" id="ARBA00022679"/>
    </source>
</evidence>
<dbReference type="InterPro" id="IPR002173">
    <property type="entry name" value="Carboh/pur_kinase_PfkB_CS"/>
</dbReference>
<dbReference type="Pfam" id="PF00294">
    <property type="entry name" value="PfkB"/>
    <property type="match status" value="2"/>
</dbReference>
<protein>
    <submittedName>
        <fullName evidence="5">Sugar kinase</fullName>
    </submittedName>
</protein>
<dbReference type="Gene3D" id="3.40.1190.20">
    <property type="match status" value="1"/>
</dbReference>
<dbReference type="RefSeq" id="WP_281928102.1">
    <property type="nucleotide sequence ID" value="NZ_AP027142.1"/>
</dbReference>
<name>A0ABM8EA01_9HYPH</name>
<dbReference type="Proteomes" id="UP001317629">
    <property type="component" value="Chromosome"/>
</dbReference>
<evidence type="ECO:0000259" key="4">
    <source>
        <dbReference type="Pfam" id="PF00294"/>
    </source>
</evidence>
<dbReference type="InterPro" id="IPR029056">
    <property type="entry name" value="Ribokinase-like"/>
</dbReference>
<organism evidence="5 6">
    <name type="scientific">Methylocystis iwaonis</name>
    <dbReference type="NCBI Taxonomy" id="2885079"/>
    <lineage>
        <taxon>Bacteria</taxon>
        <taxon>Pseudomonadati</taxon>
        <taxon>Pseudomonadota</taxon>
        <taxon>Alphaproteobacteria</taxon>
        <taxon>Hyphomicrobiales</taxon>
        <taxon>Methylocystaceae</taxon>
        <taxon>Methylocystis</taxon>
    </lineage>
</organism>
<evidence type="ECO:0000313" key="6">
    <source>
        <dbReference type="Proteomes" id="UP001317629"/>
    </source>
</evidence>
<proteinExistence type="inferred from homology"/>
<dbReference type="PRINTS" id="PR00990">
    <property type="entry name" value="RIBOKINASE"/>
</dbReference>
<dbReference type="PANTHER" id="PTHR10584">
    <property type="entry name" value="SUGAR KINASE"/>
    <property type="match status" value="1"/>
</dbReference>
<dbReference type="InterPro" id="IPR002139">
    <property type="entry name" value="Ribo/fructo_kinase"/>
</dbReference>
<feature type="domain" description="Carbohydrate kinase PfkB" evidence="4">
    <location>
        <begin position="168"/>
        <end position="274"/>
    </location>
</feature>
<dbReference type="InterPro" id="IPR011611">
    <property type="entry name" value="PfkB_dom"/>
</dbReference>
<dbReference type="EMBL" id="AP027142">
    <property type="protein sequence ID" value="BDV34830.1"/>
    <property type="molecule type" value="Genomic_DNA"/>
</dbReference>
<comment type="similarity">
    <text evidence="1">Belongs to the carbohydrate kinase PfkB family.</text>
</comment>
<evidence type="ECO:0000256" key="3">
    <source>
        <dbReference type="ARBA" id="ARBA00022777"/>
    </source>
</evidence>
<keyword evidence="6" id="KW-1185">Reference proteome</keyword>
<keyword evidence="2" id="KW-0808">Transferase</keyword>
<dbReference type="PANTHER" id="PTHR10584:SF166">
    <property type="entry name" value="RIBOKINASE"/>
    <property type="match status" value="1"/>
</dbReference>
<dbReference type="GO" id="GO:0016301">
    <property type="term" value="F:kinase activity"/>
    <property type="evidence" value="ECO:0007669"/>
    <property type="project" value="UniProtKB-KW"/>
</dbReference>
<feature type="domain" description="Carbohydrate kinase PfkB" evidence="4">
    <location>
        <begin position="5"/>
        <end position="107"/>
    </location>
</feature>
<sequence>MRGCVCCLGSINVDVTLRLDRLPDEHEKIMAKETAVSGGGSAANTAVWIARQGVSVRMLGWVGDDPLGALALRELQLNGVDTQGVKALAAPSPLAICLATPQDKRIITSPIIDAPWTPYDIGELGPDVDWLHTTVCDAAFLRQVRRAGGRPILSLELDGRYDPAFAFAADYLFTNCDELARVLETSDPIGFLTERHGDSPAIWFVTRGEEGATVISAGQVETVTATPVKAIDRTGGGDAFNAGVIAALRTGADPKSAAAAGLRLAAQAISRLGAR</sequence>
<reference evidence="5 6" key="1">
    <citation type="journal article" date="2023" name="Int. J. Syst. Evol. Microbiol.">
        <title>Methylocystis iwaonis sp. nov., a type II methane-oxidizing bacterium from surface soil of a rice paddy field in Japan, and emended description of the genus Methylocystis (ex Whittenbury et al. 1970) Bowman et al. 1993.</title>
        <authorList>
            <person name="Kaise H."/>
            <person name="Sawadogo J.B."/>
            <person name="Alam M.S."/>
            <person name="Ueno C."/>
            <person name="Dianou D."/>
            <person name="Shinjo R."/>
            <person name="Asakawa S."/>
        </authorList>
    </citation>
    <scope>NUCLEOTIDE SEQUENCE [LARGE SCALE GENOMIC DNA]</scope>
    <source>
        <strain evidence="5 6">SS37A-Re</strain>
    </source>
</reference>